<proteinExistence type="predicted"/>
<organism evidence="1 2">
    <name type="scientific">Pseudohongiella spirulinae</name>
    <dbReference type="NCBI Taxonomy" id="1249552"/>
    <lineage>
        <taxon>Bacteria</taxon>
        <taxon>Pseudomonadati</taxon>
        <taxon>Pseudomonadota</taxon>
        <taxon>Gammaproteobacteria</taxon>
        <taxon>Pseudomonadales</taxon>
        <taxon>Pseudohongiellaceae</taxon>
        <taxon>Pseudohongiella</taxon>
    </lineage>
</organism>
<dbReference type="RefSeq" id="WP_058020522.1">
    <property type="nucleotide sequence ID" value="NZ_CP013189.1"/>
</dbReference>
<evidence type="ECO:0000313" key="2">
    <source>
        <dbReference type="Proteomes" id="UP000065641"/>
    </source>
</evidence>
<reference evidence="1 2" key="1">
    <citation type="submission" date="2015-11" db="EMBL/GenBank/DDBJ databases">
        <authorList>
            <person name="Zhang Y."/>
            <person name="Guo Z."/>
        </authorList>
    </citation>
    <scope>NUCLEOTIDE SEQUENCE [LARGE SCALE GENOMIC DNA]</scope>
    <source>
        <strain evidence="1 2">KCTC 32221</strain>
    </source>
</reference>
<dbReference type="Proteomes" id="UP000065641">
    <property type="component" value="Chromosome"/>
</dbReference>
<dbReference type="AlphaFoldDB" id="A0A0S2KAD1"/>
<accession>A0A0S2KAD1</accession>
<evidence type="ECO:0000313" key="1">
    <source>
        <dbReference type="EMBL" id="ALO45012.1"/>
    </source>
</evidence>
<dbReference type="KEGG" id="pspi:PS2015_322"/>
<dbReference type="EMBL" id="CP013189">
    <property type="protein sequence ID" value="ALO45012.1"/>
    <property type="molecule type" value="Genomic_DNA"/>
</dbReference>
<dbReference type="OrthoDB" id="5732380at2"/>
<protein>
    <submittedName>
        <fullName evidence="1">Uncharacterized protein</fullName>
    </submittedName>
</protein>
<sequence>MLSRYHRPIKAVICWLALSALLILLSLWSTMSSINRQTQQELLLQIPQRLDDALRYSLSDQDVIRTITRLVNDDLQTLDIGGRFPVIHQCRLGLLDINEQTSKQPDTGLLTVQNLTIEWLRNGIQQHATFNLRCEPAIRPLLLVNGGAALLAVLAIFSLPLPLSGTERSFLAQMYKLGLKHHQARRLIQSASPLNRTQQLRLELALSRSDTGELSISTLTDILNAPANIVFNHKAHSVTAHGITIVLSKTPYFYYALYAQRRKQERGGWILNPANDRPDLTNTPQLLSLMSRYNGHQKAINDLRDHGLRAKILDQNRNKIKDEIVTALGEELASEFLFETQRDERTGRHRYRLKCPASRISIPS</sequence>
<name>A0A0S2KAD1_9GAMM</name>
<gene>
    <name evidence="1" type="ORF">PS2015_322</name>
</gene>
<keyword evidence="2" id="KW-1185">Reference proteome</keyword>
<dbReference type="STRING" id="1249552.PS2015_322"/>